<evidence type="ECO:0000256" key="4">
    <source>
        <dbReference type="ARBA" id="ARBA00023163"/>
    </source>
</evidence>
<dbReference type="Proteomes" id="UP000658278">
    <property type="component" value="Unassembled WGS sequence"/>
</dbReference>
<dbReference type="Pfam" id="PF13411">
    <property type="entry name" value="MerR_1"/>
    <property type="match status" value="1"/>
</dbReference>
<keyword evidence="1" id="KW-0678">Repressor</keyword>
<keyword evidence="2" id="KW-0805">Transcription regulation</keyword>
<dbReference type="InterPro" id="IPR000551">
    <property type="entry name" value="MerR-type_HTH_dom"/>
</dbReference>
<evidence type="ECO:0000259" key="5">
    <source>
        <dbReference type="PROSITE" id="PS50937"/>
    </source>
</evidence>
<protein>
    <submittedName>
        <fullName evidence="6">MerR family transcriptional regulator</fullName>
    </submittedName>
</protein>
<keyword evidence="3" id="KW-0238">DNA-binding</keyword>
<evidence type="ECO:0000256" key="1">
    <source>
        <dbReference type="ARBA" id="ARBA00022491"/>
    </source>
</evidence>
<evidence type="ECO:0000313" key="6">
    <source>
        <dbReference type="EMBL" id="MBK1826919.1"/>
    </source>
</evidence>
<evidence type="ECO:0000313" key="7">
    <source>
        <dbReference type="Proteomes" id="UP000658278"/>
    </source>
</evidence>
<dbReference type="GO" id="GO:0003700">
    <property type="term" value="F:DNA-binding transcription factor activity"/>
    <property type="evidence" value="ECO:0007669"/>
    <property type="project" value="InterPro"/>
</dbReference>
<feature type="domain" description="HTH merR-type" evidence="5">
    <location>
        <begin position="10"/>
        <end position="79"/>
    </location>
</feature>
<dbReference type="InterPro" id="IPR047057">
    <property type="entry name" value="MerR_fam"/>
</dbReference>
<reference evidence="6" key="1">
    <citation type="submission" date="2021-01" db="EMBL/GenBank/DDBJ databases">
        <title>Modified the classification status of verrucomicrobia.</title>
        <authorList>
            <person name="Feng X."/>
        </authorList>
    </citation>
    <scope>NUCLEOTIDE SEQUENCE</scope>
    <source>
        <strain evidence="6">KCTC 22201</strain>
    </source>
</reference>
<accession>A0A934R7Y6</accession>
<dbReference type="PANTHER" id="PTHR30204">
    <property type="entry name" value="REDOX-CYCLING DRUG-SENSING TRANSCRIPTIONAL ACTIVATOR SOXR"/>
    <property type="match status" value="1"/>
</dbReference>
<dbReference type="AlphaFoldDB" id="A0A934R7Y6"/>
<keyword evidence="4" id="KW-0804">Transcription</keyword>
<dbReference type="GO" id="GO:0003677">
    <property type="term" value="F:DNA binding"/>
    <property type="evidence" value="ECO:0007669"/>
    <property type="project" value="UniProtKB-KW"/>
</dbReference>
<dbReference type="RefSeq" id="WP_200278328.1">
    <property type="nucleotide sequence ID" value="NZ_JAENII010000004.1"/>
</dbReference>
<gene>
    <name evidence="6" type="ORF">JIN81_07805</name>
</gene>
<organism evidence="6 7">
    <name type="scientific">Haloferula rosea</name>
    <dbReference type="NCBI Taxonomy" id="490093"/>
    <lineage>
        <taxon>Bacteria</taxon>
        <taxon>Pseudomonadati</taxon>
        <taxon>Verrucomicrobiota</taxon>
        <taxon>Verrucomicrobiia</taxon>
        <taxon>Verrucomicrobiales</taxon>
        <taxon>Verrucomicrobiaceae</taxon>
        <taxon>Haloferula</taxon>
    </lineage>
</organism>
<dbReference type="Gene3D" id="1.10.1660.10">
    <property type="match status" value="1"/>
</dbReference>
<dbReference type="PANTHER" id="PTHR30204:SF69">
    <property type="entry name" value="MERR-FAMILY TRANSCRIPTIONAL REGULATOR"/>
    <property type="match status" value="1"/>
</dbReference>
<name>A0A934R7Y6_9BACT</name>
<keyword evidence="7" id="KW-1185">Reference proteome</keyword>
<dbReference type="PROSITE" id="PS50937">
    <property type="entry name" value="HTH_MERR_2"/>
    <property type="match status" value="1"/>
</dbReference>
<dbReference type="SMART" id="SM00422">
    <property type="entry name" value="HTH_MERR"/>
    <property type="match status" value="1"/>
</dbReference>
<proteinExistence type="predicted"/>
<dbReference type="InterPro" id="IPR009061">
    <property type="entry name" value="DNA-bd_dom_put_sf"/>
</dbReference>
<dbReference type="EMBL" id="JAENII010000004">
    <property type="protein sequence ID" value="MBK1826919.1"/>
    <property type="molecule type" value="Genomic_DNA"/>
</dbReference>
<dbReference type="SUPFAM" id="SSF46955">
    <property type="entry name" value="Putative DNA-binding domain"/>
    <property type="match status" value="1"/>
</dbReference>
<evidence type="ECO:0000256" key="3">
    <source>
        <dbReference type="ARBA" id="ARBA00023125"/>
    </source>
</evidence>
<comment type="caution">
    <text evidence="6">The sequence shown here is derived from an EMBL/GenBank/DDBJ whole genome shotgun (WGS) entry which is preliminary data.</text>
</comment>
<sequence>MSNSDDAEEVFGMGAVVHRTGLSAQGIRMWEKRYDAVVPKRNDTNRRLYSRTDVERLALMKQLTDSGHSISSIANLGLSQLEALKADLVGMPEQEASVEAPRETNRVLVVGAELAAALESDGGGEFELVPLIDDLDQALHRSTLPQTDLLVIDAASVFPETKGHVEELMQRSGAGRALVVFRFASRKDELDLIKADTKISLLRGPVDAARLRRECYLQLRVMQASPHGGPPLDAEPIPDRVFDAQHLARLARIDSAVNCECPRHLAELLKSLAAFEAYSEACEDRNAEDAMVHSYLHRTTAQVRRTMEDALQHLLKAEGISLD</sequence>
<evidence type="ECO:0000256" key="2">
    <source>
        <dbReference type="ARBA" id="ARBA00023015"/>
    </source>
</evidence>